<evidence type="ECO:0000313" key="2">
    <source>
        <dbReference type="Proteomes" id="UP000192596"/>
    </source>
</evidence>
<comment type="caution">
    <text evidence="1">The sequence shown here is derived from an EMBL/GenBank/DDBJ whole genome shotgun (WGS) entry which is preliminary data.</text>
</comment>
<organism evidence="1 2">
    <name type="scientific">Cryoendolithus antarcticus</name>
    <dbReference type="NCBI Taxonomy" id="1507870"/>
    <lineage>
        <taxon>Eukaryota</taxon>
        <taxon>Fungi</taxon>
        <taxon>Dikarya</taxon>
        <taxon>Ascomycota</taxon>
        <taxon>Pezizomycotina</taxon>
        <taxon>Dothideomycetes</taxon>
        <taxon>Dothideomycetidae</taxon>
        <taxon>Cladosporiales</taxon>
        <taxon>Cladosporiaceae</taxon>
        <taxon>Cryoendolithus</taxon>
    </lineage>
</organism>
<evidence type="ECO:0000313" key="1">
    <source>
        <dbReference type="EMBL" id="OQO13085.1"/>
    </source>
</evidence>
<protein>
    <submittedName>
        <fullName evidence="1">Uncharacterized protein</fullName>
    </submittedName>
</protein>
<dbReference type="AlphaFoldDB" id="A0A1V8TNZ5"/>
<name>A0A1V8TNZ5_9PEZI</name>
<dbReference type="InParanoid" id="A0A1V8TNZ5"/>
<sequence>MFGTTYNDNGWLPEANCFGGHGISNTFMDHAAALFCDATDGLILNLNSMRNNSVAMTYTYWPPSSVGVVGNCAEAGQVYLQIGFGLGAPNTTAYTLSRQSCARGLGQVYNMACDNSHVDNKRGGQMDLGTHNATLHDPAFNDHLFYLVDPAPPIAGRNIYCTNYNRFVPKFENTNVLKDADDPCYEAHLGFGGNDAWDAVPIVEVTGLRTTTVGRSKADDDRAMGPRPGYGRKGVQEMNIYRSRDAGKGPNGHEISKTGKIHWGNVADPLALYDGMHNNGRLPDPVCFGGHAPNNDKWDGCTEAGQIYMHIGFGLGAPNKTVYILSTQSCARGLRQVYNMGCDNSHVDNKHGGQMDLGRFERHRKNDRFNDHLVYLIDPAPPAEGRSVYCTNYMRFVPNLENTNVLDEFIDPCYEVHMGYGGMDKLTVDPPSWKDHGGGKYCSTPGGIYDINGGTWGNY</sequence>
<proteinExistence type="predicted"/>
<dbReference type="EMBL" id="NAJO01000004">
    <property type="protein sequence ID" value="OQO13085.1"/>
    <property type="molecule type" value="Genomic_DNA"/>
</dbReference>
<reference evidence="2" key="1">
    <citation type="submission" date="2017-03" db="EMBL/GenBank/DDBJ databases">
        <title>Genomes of endolithic fungi from Antarctica.</title>
        <authorList>
            <person name="Coleine C."/>
            <person name="Masonjones S."/>
            <person name="Stajich J.E."/>
        </authorList>
    </citation>
    <scope>NUCLEOTIDE SEQUENCE [LARGE SCALE GENOMIC DNA]</scope>
    <source>
        <strain evidence="2">CCFEE 5527</strain>
    </source>
</reference>
<dbReference type="Proteomes" id="UP000192596">
    <property type="component" value="Unassembled WGS sequence"/>
</dbReference>
<gene>
    <name evidence="1" type="ORF">B0A48_02549</name>
</gene>
<keyword evidence="2" id="KW-1185">Reference proteome</keyword>
<accession>A0A1V8TNZ5</accession>